<dbReference type="OrthoDB" id="2690514at2"/>
<protein>
    <submittedName>
        <fullName evidence="1">DUF2515 domain-containing protein</fullName>
    </submittedName>
</protein>
<dbReference type="InterPro" id="IPR019658">
    <property type="entry name" value="DUF2515"/>
</dbReference>
<organism evidence="1 2">
    <name type="scientific">Paenibacillus thiaminolyticus</name>
    <name type="common">Bacillus thiaminolyticus</name>
    <dbReference type="NCBI Taxonomy" id="49283"/>
    <lineage>
        <taxon>Bacteria</taxon>
        <taxon>Bacillati</taxon>
        <taxon>Bacillota</taxon>
        <taxon>Bacilli</taxon>
        <taxon>Bacillales</taxon>
        <taxon>Paenibacillaceae</taxon>
        <taxon>Paenibacillus</taxon>
    </lineage>
</organism>
<accession>A0A3A3GA96</accession>
<evidence type="ECO:0000313" key="1">
    <source>
        <dbReference type="EMBL" id="RJG16993.1"/>
    </source>
</evidence>
<dbReference type="Pfam" id="PF10720">
    <property type="entry name" value="DUF2515"/>
    <property type="match status" value="1"/>
</dbReference>
<dbReference type="Proteomes" id="UP000266177">
    <property type="component" value="Unassembled WGS sequence"/>
</dbReference>
<dbReference type="AlphaFoldDB" id="A0A3A3GA96"/>
<name>A0A3A3GA96_PANTH</name>
<proteinExistence type="predicted"/>
<comment type="caution">
    <text evidence="1">The sequence shown here is derived from an EMBL/GenBank/DDBJ whole genome shotgun (WGS) entry which is preliminary data.</text>
</comment>
<dbReference type="RefSeq" id="WP_119796628.1">
    <property type="nucleotide sequence ID" value="NZ_QYZD01000054.1"/>
</dbReference>
<sequence length="423" mass="48834">MESSSPTRWRYAWRLLRHAVDSARAAMRNLWTSMRRQMRSIRNLRTMEWNRAAARRTEERLYRIIAERSRPHAEEARAHERQSLTSEELKLLAHIRHAAAAANRNNVTRAAAYLRLYNQHPELHWALLAHTVSRNGGWNMTDLQGEWLPRIMSPGQRLWSFRLLERSNALIFHDAFPQLLLYDASRREGRSLFHLLPHLGVSAFMVPFWDSFWVQSDSPLLTTALIINEQNVIEGSVVQNEQFREQVITKWDVRLHGWMQMNQVVIPLGVPAGQEPAVPLVGLTLENFSDLDERIAFGRKLYALLFHVPDIYGRALSFMRAVPHTGSRADYWPHAFTTQASAQDHANLPAAHRAYSPRLADAWPDEPLPPVGASDWFVDERMLKHLQPTRPPLQADMTLPHDRLWKETASLAGFIHPGRTQHS</sequence>
<gene>
    <name evidence="1" type="ORF">DQX05_28405</name>
</gene>
<dbReference type="EMBL" id="QYZD01000054">
    <property type="protein sequence ID" value="RJG16993.1"/>
    <property type="molecule type" value="Genomic_DNA"/>
</dbReference>
<reference evidence="1 2" key="1">
    <citation type="submission" date="2018-09" db="EMBL/GenBank/DDBJ databases">
        <title>Paenibacillus SK2017-BO5.</title>
        <authorList>
            <person name="Piskunova J.V."/>
            <person name="Dubiley S.A."/>
            <person name="Severinov K.V."/>
        </authorList>
    </citation>
    <scope>NUCLEOTIDE SEQUENCE [LARGE SCALE GENOMIC DNA]</scope>
    <source>
        <strain evidence="1 2">BO5</strain>
    </source>
</reference>
<evidence type="ECO:0000313" key="2">
    <source>
        <dbReference type="Proteomes" id="UP000266177"/>
    </source>
</evidence>